<dbReference type="GO" id="GO:0003924">
    <property type="term" value="F:GTPase activity"/>
    <property type="evidence" value="ECO:0007669"/>
    <property type="project" value="InterPro"/>
</dbReference>
<dbReference type="PROSITE" id="PS51419">
    <property type="entry name" value="RAB"/>
    <property type="match status" value="1"/>
</dbReference>
<dbReference type="GO" id="GO:0015031">
    <property type="term" value="P:protein transport"/>
    <property type="evidence" value="ECO:0007669"/>
    <property type="project" value="UniProtKB-KW"/>
</dbReference>
<gene>
    <name evidence="13" type="primary">LOC100907125</name>
</gene>
<dbReference type="GO" id="GO:0032482">
    <property type="term" value="P:Rab protein signal transduction"/>
    <property type="evidence" value="ECO:0007669"/>
    <property type="project" value="InterPro"/>
</dbReference>
<evidence type="ECO:0000256" key="1">
    <source>
        <dbReference type="ARBA" id="ARBA00006270"/>
    </source>
</evidence>
<dbReference type="Pfam" id="PF00071">
    <property type="entry name" value="Ras"/>
    <property type="match status" value="1"/>
</dbReference>
<dbReference type="PROSITE" id="PS51420">
    <property type="entry name" value="RHO"/>
    <property type="match status" value="1"/>
</dbReference>
<keyword evidence="9" id="KW-0636">Prenylation</keyword>
<feature type="region of interest" description="Disordered" evidence="11">
    <location>
        <begin position="175"/>
        <end position="211"/>
    </location>
</feature>
<dbReference type="PRINTS" id="PR00449">
    <property type="entry name" value="RASTRNSFRMNG"/>
</dbReference>
<dbReference type="PROSITE" id="PS51421">
    <property type="entry name" value="RAS"/>
    <property type="match status" value="1"/>
</dbReference>
<evidence type="ECO:0000256" key="2">
    <source>
        <dbReference type="ARBA" id="ARBA00014900"/>
    </source>
</evidence>
<dbReference type="SMART" id="SM00176">
    <property type="entry name" value="RAN"/>
    <property type="match status" value="1"/>
</dbReference>
<dbReference type="SMART" id="SM00175">
    <property type="entry name" value="RAB"/>
    <property type="match status" value="1"/>
</dbReference>
<evidence type="ECO:0000256" key="9">
    <source>
        <dbReference type="ARBA" id="ARBA00023289"/>
    </source>
</evidence>
<dbReference type="AlphaFoldDB" id="A0AAJ6QQ42"/>
<accession>A0AAJ6QQ42</accession>
<dbReference type="InterPro" id="IPR027417">
    <property type="entry name" value="P-loop_NTPase"/>
</dbReference>
<organism evidence="12 13">
    <name type="scientific">Galendromus occidentalis</name>
    <name type="common">western predatory mite</name>
    <dbReference type="NCBI Taxonomy" id="34638"/>
    <lineage>
        <taxon>Eukaryota</taxon>
        <taxon>Metazoa</taxon>
        <taxon>Ecdysozoa</taxon>
        <taxon>Arthropoda</taxon>
        <taxon>Chelicerata</taxon>
        <taxon>Arachnida</taxon>
        <taxon>Acari</taxon>
        <taxon>Parasitiformes</taxon>
        <taxon>Mesostigmata</taxon>
        <taxon>Gamasina</taxon>
        <taxon>Phytoseioidea</taxon>
        <taxon>Phytoseiidae</taxon>
        <taxon>Typhlodrominae</taxon>
        <taxon>Galendromus</taxon>
    </lineage>
</organism>
<keyword evidence="7" id="KW-0472">Membrane</keyword>
<dbReference type="GO" id="GO:0012505">
    <property type="term" value="C:endomembrane system"/>
    <property type="evidence" value="ECO:0007669"/>
    <property type="project" value="UniProtKB-SubCell"/>
</dbReference>
<dbReference type="InterPro" id="IPR041833">
    <property type="entry name" value="Rab21"/>
</dbReference>
<dbReference type="InterPro" id="IPR001806">
    <property type="entry name" value="Small_GTPase"/>
</dbReference>
<evidence type="ECO:0000256" key="11">
    <source>
        <dbReference type="SAM" id="MobiDB-lite"/>
    </source>
</evidence>
<sequence>MGTENEYKVVLLGEGRVGKTSLILRYVHDKFNDRLDRTVNASYLTKTVALGMKRVDLAIWDTAGQEMFHALGPLYYRDSQGAILVYDITDEDSFRKVKNWVKELKKMLGNEVVLVVIGNKSDLESERSVPLHEAESYAKSVGAAHFLTSAKLNRGITEVFLHLCKEMIMKRARDGARRQSTGAGAQRNRLQVETSDDNAEPTRTNKCCSLI</sequence>
<comment type="similarity">
    <text evidence="1">Belongs to the small GTPase superfamily. Rab family.</text>
</comment>
<feature type="compositionally biased region" description="Polar residues" evidence="11">
    <location>
        <begin position="201"/>
        <end position="211"/>
    </location>
</feature>
<dbReference type="CDD" id="cd04123">
    <property type="entry name" value="Rab21"/>
    <property type="match status" value="1"/>
</dbReference>
<proteinExistence type="inferred from homology"/>
<name>A0AAJ6QQ42_9ACAR</name>
<evidence type="ECO:0000313" key="13">
    <source>
        <dbReference type="RefSeq" id="XP_003740134.1"/>
    </source>
</evidence>
<evidence type="ECO:0000256" key="8">
    <source>
        <dbReference type="ARBA" id="ARBA00023288"/>
    </source>
</evidence>
<dbReference type="RefSeq" id="XP_003740134.1">
    <property type="nucleotide sequence ID" value="XM_003740086.2"/>
</dbReference>
<dbReference type="SMART" id="SM00174">
    <property type="entry name" value="RHO"/>
    <property type="match status" value="1"/>
</dbReference>
<comment type="subcellular location">
    <subcellularLocation>
        <location evidence="10">Endomembrane system</location>
        <topology evidence="10">Lipid-anchor</topology>
    </subcellularLocation>
</comment>
<dbReference type="SUPFAM" id="SSF52540">
    <property type="entry name" value="P-loop containing nucleoside triphosphate hydrolases"/>
    <property type="match status" value="1"/>
</dbReference>
<dbReference type="GeneID" id="100907125"/>
<dbReference type="KEGG" id="goe:100907125"/>
<evidence type="ECO:0000256" key="3">
    <source>
        <dbReference type="ARBA" id="ARBA00022448"/>
    </source>
</evidence>
<dbReference type="Gene3D" id="3.40.50.300">
    <property type="entry name" value="P-loop containing nucleotide triphosphate hydrolases"/>
    <property type="match status" value="1"/>
</dbReference>
<dbReference type="FunFam" id="3.40.50.300:FF:000550">
    <property type="entry name" value="ras-related protein Rab-21"/>
    <property type="match status" value="1"/>
</dbReference>
<feature type="compositionally biased region" description="Polar residues" evidence="11">
    <location>
        <begin position="178"/>
        <end position="193"/>
    </location>
</feature>
<evidence type="ECO:0000256" key="7">
    <source>
        <dbReference type="ARBA" id="ARBA00023136"/>
    </source>
</evidence>
<keyword evidence="8" id="KW-0449">Lipoprotein</keyword>
<evidence type="ECO:0000313" key="12">
    <source>
        <dbReference type="Proteomes" id="UP000694867"/>
    </source>
</evidence>
<evidence type="ECO:0000256" key="5">
    <source>
        <dbReference type="ARBA" id="ARBA00022927"/>
    </source>
</evidence>
<protein>
    <recommendedName>
        <fullName evidence="2">Ras-related protein Rab-21</fullName>
    </recommendedName>
</protein>
<keyword evidence="12" id="KW-1185">Reference proteome</keyword>
<keyword evidence="4" id="KW-0547">Nucleotide-binding</keyword>
<evidence type="ECO:0000256" key="4">
    <source>
        <dbReference type="ARBA" id="ARBA00022741"/>
    </source>
</evidence>
<dbReference type="Proteomes" id="UP000694867">
    <property type="component" value="Unplaced"/>
</dbReference>
<keyword evidence="5" id="KW-0653">Protein transport</keyword>
<dbReference type="InterPro" id="IPR005225">
    <property type="entry name" value="Small_GTP-bd"/>
</dbReference>
<evidence type="ECO:0000256" key="6">
    <source>
        <dbReference type="ARBA" id="ARBA00023134"/>
    </source>
</evidence>
<dbReference type="GO" id="GO:0005525">
    <property type="term" value="F:GTP binding"/>
    <property type="evidence" value="ECO:0007669"/>
    <property type="project" value="UniProtKB-KW"/>
</dbReference>
<dbReference type="SMART" id="SM00173">
    <property type="entry name" value="RAS"/>
    <property type="match status" value="1"/>
</dbReference>
<reference evidence="13" key="1">
    <citation type="submission" date="2025-08" db="UniProtKB">
        <authorList>
            <consortium name="RefSeq"/>
        </authorList>
    </citation>
    <scope>IDENTIFICATION</scope>
</reference>
<keyword evidence="3" id="KW-0813">Transport</keyword>
<keyword evidence="6" id="KW-0342">GTP-binding</keyword>
<dbReference type="NCBIfam" id="TIGR00231">
    <property type="entry name" value="small_GTP"/>
    <property type="match status" value="1"/>
</dbReference>
<evidence type="ECO:0000256" key="10">
    <source>
        <dbReference type="ARBA" id="ARBA00037868"/>
    </source>
</evidence>
<dbReference type="PANTHER" id="PTHR47978">
    <property type="match status" value="1"/>
</dbReference>